<dbReference type="Proteomes" id="UP000003560">
    <property type="component" value="Unassembled WGS sequence"/>
</dbReference>
<dbReference type="InterPro" id="IPR036662">
    <property type="entry name" value="PTS_EIIA_man-typ_sf"/>
</dbReference>
<evidence type="ECO:0000256" key="2">
    <source>
        <dbReference type="ARBA" id="ARBA00022448"/>
    </source>
</evidence>
<keyword evidence="2" id="KW-0813">Transport</keyword>
<dbReference type="PROSITE" id="PS51096">
    <property type="entry name" value="PTS_EIIA_TYPE_4"/>
    <property type="match status" value="1"/>
</dbReference>
<evidence type="ECO:0000256" key="6">
    <source>
        <dbReference type="ARBA" id="ARBA00022683"/>
    </source>
</evidence>
<feature type="domain" description="PTS EIIA type-4" evidence="8">
    <location>
        <begin position="1"/>
        <end position="126"/>
    </location>
</feature>
<dbReference type="Pfam" id="PF03610">
    <property type="entry name" value="EIIA-man"/>
    <property type="match status" value="1"/>
</dbReference>
<evidence type="ECO:0000259" key="8">
    <source>
        <dbReference type="PROSITE" id="PS51096"/>
    </source>
</evidence>
<dbReference type="PANTHER" id="PTHR33799">
    <property type="entry name" value="PTS PERMEASE-RELATED-RELATED"/>
    <property type="match status" value="1"/>
</dbReference>
<dbReference type="Gene3D" id="3.40.50.510">
    <property type="entry name" value="Phosphotransferase system, mannose-type IIA component"/>
    <property type="match status" value="1"/>
</dbReference>
<dbReference type="eggNOG" id="COG2893">
    <property type="taxonomic scope" value="Bacteria"/>
</dbReference>
<evidence type="ECO:0000256" key="5">
    <source>
        <dbReference type="ARBA" id="ARBA00022679"/>
    </source>
</evidence>
<dbReference type="CDD" id="cd00006">
    <property type="entry name" value="PTS_IIA_man"/>
    <property type="match status" value="1"/>
</dbReference>
<sequence>MIRLLLAGHGRFATGVLSGIEMIFGPQGDIETVEFVDGETKTELDAKMDTALERLEGAQGVLLLCDVLQGSPFQCAAERALRDERIRVVYGANVPMALEVVARLMGGVDDIDELANAVVEIGREHIGMFDRASASCDDDW</sequence>
<dbReference type="GO" id="GO:0005737">
    <property type="term" value="C:cytoplasm"/>
    <property type="evidence" value="ECO:0007669"/>
    <property type="project" value="UniProtKB-SubCell"/>
</dbReference>
<protein>
    <submittedName>
        <fullName evidence="9">PTS system fructose IIA component</fullName>
    </submittedName>
</protein>
<keyword evidence="5" id="KW-0808">Transferase</keyword>
<dbReference type="STRING" id="445975.COLSTE_02468"/>
<evidence type="ECO:0000256" key="3">
    <source>
        <dbReference type="ARBA" id="ARBA00022490"/>
    </source>
</evidence>
<reference evidence="9 10" key="2">
    <citation type="submission" date="2008-10" db="EMBL/GenBank/DDBJ databases">
        <authorList>
            <person name="Fulton L."/>
            <person name="Clifton S."/>
            <person name="Fulton B."/>
            <person name="Xu J."/>
            <person name="Minx P."/>
            <person name="Pepin K.H."/>
            <person name="Johnson M."/>
            <person name="Thiruvilangam P."/>
            <person name="Bhonagiri V."/>
            <person name="Nash W.E."/>
            <person name="Mardis E.R."/>
            <person name="Wilson R.K."/>
        </authorList>
    </citation>
    <scope>NUCLEOTIDE SEQUENCE [LARGE SCALE GENOMIC DNA]</scope>
    <source>
        <strain evidence="9 10">DSM 13279</strain>
    </source>
</reference>
<keyword evidence="4" id="KW-0762">Sugar transport</keyword>
<dbReference type="PANTHER" id="PTHR33799:SF1">
    <property type="entry name" value="PTS SYSTEM MANNOSE-SPECIFIC EIIAB COMPONENT-RELATED"/>
    <property type="match status" value="1"/>
</dbReference>
<dbReference type="RefSeq" id="WP_006722090.1">
    <property type="nucleotide sequence ID" value="NZ_CP085935.1"/>
</dbReference>
<reference evidence="9 10" key="1">
    <citation type="submission" date="2008-10" db="EMBL/GenBank/DDBJ databases">
        <title>Draft genome sequence of Collinsella stercoris (DSM 13279).</title>
        <authorList>
            <person name="Sudarsanam P."/>
            <person name="Ley R."/>
            <person name="Guruge J."/>
            <person name="Turnbaugh P.J."/>
            <person name="Mahowald M."/>
            <person name="Liep D."/>
            <person name="Gordon J."/>
        </authorList>
    </citation>
    <scope>NUCLEOTIDE SEQUENCE [LARGE SCALE GENOMIC DNA]</scope>
    <source>
        <strain evidence="9 10">DSM 13279</strain>
    </source>
</reference>
<evidence type="ECO:0000313" key="9">
    <source>
        <dbReference type="EMBL" id="EEA89351.1"/>
    </source>
</evidence>
<accession>B6GED1</accession>
<dbReference type="AlphaFoldDB" id="B6GED1"/>
<dbReference type="InterPro" id="IPR004701">
    <property type="entry name" value="PTS_EIIA_man-typ"/>
</dbReference>
<dbReference type="HOGENOM" id="CLU_123235_1_1_11"/>
<evidence type="ECO:0000256" key="4">
    <source>
        <dbReference type="ARBA" id="ARBA00022597"/>
    </source>
</evidence>
<dbReference type="OrthoDB" id="3183705at2"/>
<keyword evidence="6" id="KW-0598">Phosphotransferase system</keyword>
<proteinExistence type="predicted"/>
<name>B6GED1_9ACTN</name>
<gene>
    <name evidence="9" type="ORF">COLSTE_02468</name>
</gene>
<evidence type="ECO:0000313" key="10">
    <source>
        <dbReference type="Proteomes" id="UP000003560"/>
    </source>
</evidence>
<keyword evidence="10" id="KW-1185">Reference proteome</keyword>
<evidence type="ECO:0000256" key="1">
    <source>
        <dbReference type="ARBA" id="ARBA00004496"/>
    </source>
</evidence>
<evidence type="ECO:0000256" key="7">
    <source>
        <dbReference type="ARBA" id="ARBA00022777"/>
    </source>
</evidence>
<dbReference type="InterPro" id="IPR033887">
    <property type="entry name" value="PTS_IIA_man"/>
</dbReference>
<keyword evidence="7" id="KW-0418">Kinase</keyword>
<dbReference type="GeneID" id="98001674"/>
<comment type="subcellular location">
    <subcellularLocation>
        <location evidence="1">Cytoplasm</location>
    </subcellularLocation>
</comment>
<dbReference type="GO" id="GO:0009401">
    <property type="term" value="P:phosphoenolpyruvate-dependent sugar phosphotransferase system"/>
    <property type="evidence" value="ECO:0007669"/>
    <property type="project" value="UniProtKB-KW"/>
</dbReference>
<keyword evidence="3" id="KW-0963">Cytoplasm</keyword>
<dbReference type="InterPro" id="IPR051471">
    <property type="entry name" value="Bacterial_PTS_sugar_comp"/>
</dbReference>
<dbReference type="EMBL" id="ABXJ01000148">
    <property type="protein sequence ID" value="EEA89351.1"/>
    <property type="molecule type" value="Genomic_DNA"/>
</dbReference>
<dbReference type="SUPFAM" id="SSF53062">
    <property type="entry name" value="PTS system fructose IIA component-like"/>
    <property type="match status" value="1"/>
</dbReference>
<organism evidence="9 10">
    <name type="scientific">Collinsella stercoris DSM 13279</name>
    <dbReference type="NCBI Taxonomy" id="445975"/>
    <lineage>
        <taxon>Bacteria</taxon>
        <taxon>Bacillati</taxon>
        <taxon>Actinomycetota</taxon>
        <taxon>Coriobacteriia</taxon>
        <taxon>Coriobacteriales</taxon>
        <taxon>Coriobacteriaceae</taxon>
        <taxon>Collinsella</taxon>
    </lineage>
</organism>
<dbReference type="GO" id="GO:0016301">
    <property type="term" value="F:kinase activity"/>
    <property type="evidence" value="ECO:0007669"/>
    <property type="project" value="UniProtKB-KW"/>
</dbReference>
<comment type="caution">
    <text evidence="9">The sequence shown here is derived from an EMBL/GenBank/DDBJ whole genome shotgun (WGS) entry which is preliminary data.</text>
</comment>
<dbReference type="GO" id="GO:0016020">
    <property type="term" value="C:membrane"/>
    <property type="evidence" value="ECO:0007669"/>
    <property type="project" value="InterPro"/>
</dbReference>